<organism evidence="5 6">
    <name type="scientific">Chromobacterium vaccinii</name>
    <dbReference type="NCBI Taxonomy" id="1108595"/>
    <lineage>
        <taxon>Bacteria</taxon>
        <taxon>Pseudomonadati</taxon>
        <taxon>Pseudomonadota</taxon>
        <taxon>Betaproteobacteria</taxon>
        <taxon>Neisseriales</taxon>
        <taxon>Chromobacteriaceae</taxon>
        <taxon>Chromobacterium</taxon>
    </lineage>
</organism>
<evidence type="ECO:0000313" key="5">
    <source>
        <dbReference type="EMBL" id="MEO2217101.1"/>
    </source>
</evidence>
<keyword evidence="6" id="KW-1185">Reference proteome</keyword>
<evidence type="ECO:0000313" key="6">
    <source>
        <dbReference type="Proteomes" id="UP001455709"/>
    </source>
</evidence>
<evidence type="ECO:0000259" key="4">
    <source>
        <dbReference type="PROSITE" id="PS01124"/>
    </source>
</evidence>
<comment type="caution">
    <text evidence="5">The sequence shown here is derived from an EMBL/GenBank/DDBJ whole genome shotgun (WGS) entry which is preliminary data.</text>
</comment>
<feature type="domain" description="HTH araC/xylS-type" evidence="4">
    <location>
        <begin position="165"/>
        <end position="246"/>
    </location>
</feature>
<dbReference type="EMBL" id="JBDOJC010000001">
    <property type="protein sequence ID" value="MEO2217101.1"/>
    <property type="molecule type" value="Genomic_DNA"/>
</dbReference>
<evidence type="ECO:0000256" key="3">
    <source>
        <dbReference type="ARBA" id="ARBA00023163"/>
    </source>
</evidence>
<keyword evidence="1" id="KW-0805">Transcription regulation</keyword>
<proteinExistence type="predicted"/>
<dbReference type="Proteomes" id="UP001455709">
    <property type="component" value="Unassembled WGS sequence"/>
</dbReference>
<gene>
    <name evidence="5" type="ORF">ABGV49_08570</name>
</gene>
<dbReference type="InterPro" id="IPR050204">
    <property type="entry name" value="AraC_XylS_family_regulators"/>
</dbReference>
<evidence type="ECO:0000256" key="2">
    <source>
        <dbReference type="ARBA" id="ARBA00023125"/>
    </source>
</evidence>
<dbReference type="RefSeq" id="WP_347370376.1">
    <property type="nucleotide sequence ID" value="NZ_JBDOJC010000001.1"/>
</dbReference>
<dbReference type="InterPro" id="IPR009057">
    <property type="entry name" value="Homeodomain-like_sf"/>
</dbReference>
<name>A0ABV0FAK5_9NEIS</name>
<keyword evidence="2" id="KW-0238">DNA-binding</keyword>
<dbReference type="PANTHER" id="PTHR46796">
    <property type="entry name" value="HTH-TYPE TRANSCRIPTIONAL ACTIVATOR RHAS-RELATED"/>
    <property type="match status" value="1"/>
</dbReference>
<dbReference type="PROSITE" id="PS01124">
    <property type="entry name" value="HTH_ARAC_FAMILY_2"/>
    <property type="match status" value="1"/>
</dbReference>
<protein>
    <submittedName>
        <fullName evidence="5">Helix-turn-helix domain-containing protein</fullName>
    </submittedName>
</protein>
<evidence type="ECO:0000256" key="1">
    <source>
        <dbReference type="ARBA" id="ARBA00023015"/>
    </source>
</evidence>
<reference evidence="5 6" key="1">
    <citation type="submission" date="2024-05" db="EMBL/GenBank/DDBJ databases">
        <authorList>
            <person name="De Oliveira J.P."/>
            <person name="Noriler S.A."/>
            <person name="De Oliveira A.G."/>
            <person name="Sipoli D.S."/>
        </authorList>
    </citation>
    <scope>NUCLEOTIDE SEQUENCE [LARGE SCALE GENOMIC DNA]</scope>
    <source>
        <strain evidence="5 6">LABIM189</strain>
    </source>
</reference>
<dbReference type="InterPro" id="IPR018060">
    <property type="entry name" value="HTH_AraC"/>
</dbReference>
<dbReference type="Gene3D" id="1.10.10.60">
    <property type="entry name" value="Homeodomain-like"/>
    <property type="match status" value="1"/>
</dbReference>
<keyword evidence="3" id="KW-0804">Transcription</keyword>
<dbReference type="Pfam" id="PF12833">
    <property type="entry name" value="HTH_18"/>
    <property type="match status" value="1"/>
</dbReference>
<dbReference type="SMART" id="SM00342">
    <property type="entry name" value="HTH_ARAC"/>
    <property type="match status" value="1"/>
</dbReference>
<dbReference type="SUPFAM" id="SSF46689">
    <property type="entry name" value="Homeodomain-like"/>
    <property type="match status" value="1"/>
</dbReference>
<accession>A0ABV0FAK5</accession>
<sequence>MILPPLPVLHPPPPSLAALLGDMLDIALPGGPLLLPATLHPMLLFIAGGEIRLDHGGALAPAGLLGGCAGIRSATASPGARALMAWLKPGQLPRLLGISAADAFDAYLPLDLLLPPAWLSPLTDAAGDALRPRAEALLCRLATQHGHRASTLALPSGWPARSAGDLAAHFGLSLRQFERRFRASAGQSLRAFRPQARLNRLLLNARWTSSPDWADVAAAAGYADQAHLHRDFVRYAGRTPSAYIQSLGGVDPALRLYRLPREVVLRMCAEPGLRV</sequence>